<keyword evidence="11" id="KW-0511">Multifunctional enzyme</keyword>
<dbReference type="GO" id="GO:0009231">
    <property type="term" value="P:riboflavin biosynthetic process"/>
    <property type="evidence" value="ECO:0007669"/>
    <property type="project" value="UniProtKB-UniPathway"/>
</dbReference>
<organism evidence="17 18">
    <name type="scientific">Urechidicola croceus</name>
    <dbReference type="NCBI Taxonomy" id="1850246"/>
    <lineage>
        <taxon>Bacteria</taxon>
        <taxon>Pseudomonadati</taxon>
        <taxon>Bacteroidota</taxon>
        <taxon>Flavobacteriia</taxon>
        <taxon>Flavobacteriales</taxon>
        <taxon>Flavobacteriaceae</taxon>
        <taxon>Urechidicola</taxon>
    </lineage>
</organism>
<evidence type="ECO:0000256" key="9">
    <source>
        <dbReference type="ARBA" id="ARBA00022857"/>
    </source>
</evidence>
<evidence type="ECO:0000256" key="7">
    <source>
        <dbReference type="ARBA" id="ARBA00022723"/>
    </source>
</evidence>
<dbReference type="AlphaFoldDB" id="A0A1D8PBJ3"/>
<dbReference type="GO" id="GO:0008703">
    <property type="term" value="F:5-amino-6-(5-phosphoribosylamino)uracil reductase activity"/>
    <property type="evidence" value="ECO:0007669"/>
    <property type="project" value="UniProtKB-EC"/>
</dbReference>
<dbReference type="EMBL" id="CP017478">
    <property type="protein sequence ID" value="AOW21949.1"/>
    <property type="molecule type" value="Genomic_DNA"/>
</dbReference>
<keyword evidence="12" id="KW-0378">Hydrolase</keyword>
<evidence type="ECO:0000256" key="15">
    <source>
        <dbReference type="PIRSR" id="PIRSR006769-3"/>
    </source>
</evidence>
<comment type="similarity">
    <text evidence="4 12">In the N-terminal section; belongs to the cytidine and deoxycytidylate deaminase family.</text>
</comment>
<protein>
    <recommendedName>
        <fullName evidence="12">Riboflavin biosynthesis protein RibD</fullName>
    </recommendedName>
    <domain>
        <recommendedName>
            <fullName evidence="12">Diaminohydroxyphosphoribosylaminopyrimidine deaminase</fullName>
            <shortName evidence="12">DRAP deaminase</shortName>
            <ecNumber evidence="12">3.5.4.26</ecNumber>
        </recommendedName>
        <alternativeName>
            <fullName evidence="12">Riboflavin-specific deaminase</fullName>
        </alternativeName>
    </domain>
    <domain>
        <recommendedName>
            <fullName evidence="12">5-amino-6-(5-phosphoribosylamino)uracil reductase</fullName>
            <ecNumber evidence="12">1.1.1.193</ecNumber>
        </recommendedName>
        <alternativeName>
            <fullName evidence="12">HTP reductase</fullName>
        </alternativeName>
    </domain>
</protein>
<dbReference type="OrthoDB" id="9800865at2"/>
<dbReference type="KEGG" id="lul:LPB138_15185"/>
<comment type="catalytic activity">
    <reaction evidence="12">
        <text>2,5-diamino-6-hydroxy-4-(5-phosphoribosylamino)-pyrimidine + H2O + H(+) = 5-amino-6-(5-phospho-D-ribosylamino)uracil + NH4(+)</text>
        <dbReference type="Rhea" id="RHEA:21868"/>
        <dbReference type="ChEBI" id="CHEBI:15377"/>
        <dbReference type="ChEBI" id="CHEBI:15378"/>
        <dbReference type="ChEBI" id="CHEBI:28938"/>
        <dbReference type="ChEBI" id="CHEBI:58453"/>
        <dbReference type="ChEBI" id="CHEBI:58614"/>
        <dbReference type="EC" id="3.5.4.26"/>
    </reaction>
</comment>
<dbReference type="PIRSF" id="PIRSF006769">
    <property type="entry name" value="RibD"/>
    <property type="match status" value="1"/>
</dbReference>
<comment type="pathway">
    <text evidence="2 12">Cofactor biosynthesis; riboflavin biosynthesis; 5-amino-6-(D-ribitylamino)uracil from GTP: step 2/4.</text>
</comment>
<dbReference type="Pfam" id="PF00383">
    <property type="entry name" value="dCMP_cyt_deam_1"/>
    <property type="match status" value="1"/>
</dbReference>
<accession>A0A1D8PBJ3</accession>
<feature type="binding site" evidence="14">
    <location>
        <position position="178"/>
    </location>
    <ligand>
        <name>NADP(+)</name>
        <dbReference type="ChEBI" id="CHEBI:58349"/>
    </ligand>
</feature>
<proteinExistence type="inferred from homology"/>
<dbReference type="SUPFAM" id="SSF53597">
    <property type="entry name" value="Dihydrofolate reductase-like"/>
    <property type="match status" value="1"/>
</dbReference>
<dbReference type="SUPFAM" id="SSF53927">
    <property type="entry name" value="Cytidine deaminase-like"/>
    <property type="match status" value="1"/>
</dbReference>
<dbReference type="GO" id="GO:0008835">
    <property type="term" value="F:diaminohydroxyphosphoribosylaminopyrimidine deaminase activity"/>
    <property type="evidence" value="ECO:0007669"/>
    <property type="project" value="UniProtKB-EC"/>
</dbReference>
<feature type="domain" description="CMP/dCMP-type deaminase" evidence="16">
    <location>
        <begin position="2"/>
        <end position="117"/>
    </location>
</feature>
<evidence type="ECO:0000256" key="2">
    <source>
        <dbReference type="ARBA" id="ARBA00004882"/>
    </source>
</evidence>
<dbReference type="PANTHER" id="PTHR38011">
    <property type="entry name" value="DIHYDROFOLATE REDUCTASE FAMILY PROTEIN (AFU_ORTHOLOGUE AFUA_8G06820)"/>
    <property type="match status" value="1"/>
</dbReference>
<dbReference type="InterPro" id="IPR024072">
    <property type="entry name" value="DHFR-like_dom_sf"/>
</dbReference>
<comment type="similarity">
    <text evidence="5 12">In the C-terminal section; belongs to the HTP reductase family.</text>
</comment>
<evidence type="ECO:0000313" key="17">
    <source>
        <dbReference type="EMBL" id="AOW21949.1"/>
    </source>
</evidence>
<evidence type="ECO:0000256" key="11">
    <source>
        <dbReference type="ARBA" id="ARBA00023268"/>
    </source>
</evidence>
<keyword evidence="10 12" id="KW-0560">Oxidoreductase</keyword>
<dbReference type="InterPro" id="IPR002734">
    <property type="entry name" value="RibDG_C"/>
</dbReference>
<dbReference type="UniPathway" id="UPA00275">
    <property type="reaction ID" value="UER00401"/>
</dbReference>
<evidence type="ECO:0000256" key="10">
    <source>
        <dbReference type="ARBA" id="ARBA00023002"/>
    </source>
</evidence>
<evidence type="ECO:0000256" key="3">
    <source>
        <dbReference type="ARBA" id="ARBA00004910"/>
    </source>
</evidence>
<feature type="binding site" evidence="15">
    <location>
        <position position="51"/>
    </location>
    <ligand>
        <name>Zn(2+)</name>
        <dbReference type="ChEBI" id="CHEBI:29105"/>
        <note>catalytic</note>
    </ligand>
</feature>
<comment type="function">
    <text evidence="1 12">Converts 2,5-diamino-6-(ribosylamino)-4(3h)-pyrimidinone 5'-phosphate into 5-amino-6-(ribosylamino)-2,4(1h,3h)-pyrimidinedione 5'-phosphate.</text>
</comment>
<dbReference type="Proteomes" id="UP000176050">
    <property type="component" value="Chromosome"/>
</dbReference>
<evidence type="ECO:0000256" key="14">
    <source>
        <dbReference type="PIRSR" id="PIRSR006769-2"/>
    </source>
</evidence>
<dbReference type="STRING" id="1850246.LPB138_15185"/>
<reference evidence="17 18" key="1">
    <citation type="submission" date="2016-10" db="EMBL/GenBank/DDBJ databases">
        <title>Lutibacter sp. LPB0138, isolated from marine gastropod.</title>
        <authorList>
            <person name="Kim E."/>
            <person name="Yi H."/>
        </authorList>
    </citation>
    <scope>NUCLEOTIDE SEQUENCE [LARGE SCALE GENOMIC DNA]</scope>
    <source>
        <strain evidence="17 18">LPB0138</strain>
    </source>
</reference>
<feature type="binding site" evidence="15">
    <location>
        <position position="78"/>
    </location>
    <ligand>
        <name>Zn(2+)</name>
        <dbReference type="ChEBI" id="CHEBI:29105"/>
        <note>catalytic</note>
    </ligand>
</feature>
<keyword evidence="8 12" id="KW-0862">Zinc</keyword>
<evidence type="ECO:0000256" key="5">
    <source>
        <dbReference type="ARBA" id="ARBA00007417"/>
    </source>
</evidence>
<evidence type="ECO:0000256" key="6">
    <source>
        <dbReference type="ARBA" id="ARBA00022619"/>
    </source>
</evidence>
<feature type="binding site" evidence="14">
    <location>
        <begin position="295"/>
        <end position="301"/>
    </location>
    <ligand>
        <name>NADP(+)</name>
        <dbReference type="ChEBI" id="CHEBI:58349"/>
    </ligand>
</feature>
<dbReference type="GO" id="GO:0008270">
    <property type="term" value="F:zinc ion binding"/>
    <property type="evidence" value="ECO:0007669"/>
    <property type="project" value="InterPro"/>
</dbReference>
<dbReference type="PANTHER" id="PTHR38011:SF7">
    <property type="entry name" value="2,5-DIAMINO-6-RIBOSYLAMINO-4(3H)-PYRIMIDINONE 5'-PHOSPHATE REDUCTASE"/>
    <property type="match status" value="1"/>
</dbReference>
<dbReference type="CDD" id="cd01284">
    <property type="entry name" value="Riboflavin_deaminase-reductase"/>
    <property type="match status" value="1"/>
</dbReference>
<evidence type="ECO:0000256" key="13">
    <source>
        <dbReference type="PIRSR" id="PIRSR006769-1"/>
    </source>
</evidence>
<keyword evidence="18" id="KW-1185">Reference proteome</keyword>
<dbReference type="PROSITE" id="PS51747">
    <property type="entry name" value="CYT_DCMP_DEAMINASES_2"/>
    <property type="match status" value="1"/>
</dbReference>
<name>A0A1D8PBJ3_9FLAO</name>
<dbReference type="NCBIfam" id="TIGR00326">
    <property type="entry name" value="eubact_ribD"/>
    <property type="match status" value="1"/>
</dbReference>
<feature type="binding site" evidence="14">
    <location>
        <position position="212"/>
    </location>
    <ligand>
        <name>substrate</name>
    </ligand>
</feature>
<gene>
    <name evidence="17" type="ORF">LPB138_15185</name>
</gene>
<feature type="binding site" evidence="14">
    <location>
        <position position="208"/>
    </location>
    <ligand>
        <name>NADP(+)</name>
        <dbReference type="ChEBI" id="CHEBI:58349"/>
    </ligand>
</feature>
<feature type="active site" description="Proton donor" evidence="13">
    <location>
        <position position="53"/>
    </location>
</feature>
<feature type="binding site" evidence="15">
    <location>
        <position position="87"/>
    </location>
    <ligand>
        <name>Zn(2+)</name>
        <dbReference type="ChEBI" id="CHEBI:29105"/>
        <note>catalytic</note>
    </ligand>
</feature>
<feature type="binding site" evidence="14">
    <location>
        <position position="293"/>
    </location>
    <ligand>
        <name>substrate</name>
    </ligand>
</feature>
<comment type="cofactor">
    <cofactor evidence="12 15">
        <name>Zn(2+)</name>
        <dbReference type="ChEBI" id="CHEBI:29105"/>
    </cofactor>
    <text evidence="12 15">Binds 1 zinc ion.</text>
</comment>
<feature type="binding site" evidence="14">
    <location>
        <position position="215"/>
    </location>
    <ligand>
        <name>substrate</name>
    </ligand>
</feature>
<feature type="binding site" evidence="14">
    <location>
        <position position="204"/>
    </location>
    <ligand>
        <name>NADP(+)</name>
        <dbReference type="ChEBI" id="CHEBI:58349"/>
    </ligand>
</feature>
<dbReference type="Pfam" id="PF01872">
    <property type="entry name" value="RibD_C"/>
    <property type="match status" value="1"/>
</dbReference>
<keyword evidence="7 12" id="KW-0479">Metal-binding</keyword>
<dbReference type="RefSeq" id="WP_070238109.1">
    <property type="nucleotide sequence ID" value="NZ_CP017478.1"/>
</dbReference>
<dbReference type="PROSITE" id="PS00903">
    <property type="entry name" value="CYT_DCMP_DEAMINASES_1"/>
    <property type="match status" value="1"/>
</dbReference>
<keyword evidence="9 12" id="KW-0521">NADP</keyword>
<evidence type="ECO:0000259" key="16">
    <source>
        <dbReference type="PROSITE" id="PS51747"/>
    </source>
</evidence>
<dbReference type="InterPro" id="IPR050765">
    <property type="entry name" value="Riboflavin_Biosynth_HTPR"/>
</dbReference>
<dbReference type="EC" id="1.1.1.193" evidence="12"/>
<dbReference type="Gene3D" id="3.40.140.10">
    <property type="entry name" value="Cytidine Deaminase, domain 2"/>
    <property type="match status" value="1"/>
</dbReference>
<evidence type="ECO:0000256" key="4">
    <source>
        <dbReference type="ARBA" id="ARBA00005259"/>
    </source>
</evidence>
<feature type="binding site" evidence="14">
    <location>
        <position position="157"/>
    </location>
    <ligand>
        <name>NADP(+)</name>
        <dbReference type="ChEBI" id="CHEBI:58349"/>
    </ligand>
</feature>
<feature type="binding site" evidence="14">
    <location>
        <position position="192"/>
    </location>
    <ligand>
        <name>substrate</name>
    </ligand>
</feature>
<dbReference type="Gene3D" id="3.40.430.10">
    <property type="entry name" value="Dihydrofolate Reductase, subunit A"/>
    <property type="match status" value="1"/>
</dbReference>
<evidence type="ECO:0000313" key="18">
    <source>
        <dbReference type="Proteomes" id="UP000176050"/>
    </source>
</evidence>
<evidence type="ECO:0000256" key="12">
    <source>
        <dbReference type="PIRNR" id="PIRNR006769"/>
    </source>
</evidence>
<sequence length="351" mass="39458">MTQHEKYISRCIQLSKSGLGTTRPNPMVGCVVVHDDTIIGEGFTSPYGGNHAEVNAIESVENKELLVNSIIYVSLEPCSHFGKTPPCAHLIVKSKIPKVVIGVIDDNELVGGKGVQYLKDNGCEVVVGVLEDECKEVNKRFFTYHNKKRPYIILKWAESKDGFIDEIRKEDAEKKPTWISNGYSQQLVHKWRSEEHAILVGTNTVITDNPKLNVRKWVGQDPVRVVLDNSMRIPHDFHVFDGSIKTIVFTSSKSHFEDEKENVVLKYIDYTKSVPNQICKVLYENNIQSMIVEGGAQTLLGFLNEDLWDEARIFVGDKVFGEGLSAPNIEGVLCDFQKVGSDIIKIIKPRN</sequence>
<evidence type="ECO:0000256" key="1">
    <source>
        <dbReference type="ARBA" id="ARBA00002151"/>
    </source>
</evidence>
<dbReference type="InterPro" id="IPR004794">
    <property type="entry name" value="Eubact_RibD"/>
</dbReference>
<comment type="pathway">
    <text evidence="3 12">Cofactor biosynthesis; riboflavin biosynthesis; 5-amino-6-(D-ribitylamino)uracil from GTP: step 3/4.</text>
</comment>
<dbReference type="InterPro" id="IPR016192">
    <property type="entry name" value="APOBEC/CMP_deaminase_Zn-bd"/>
</dbReference>
<comment type="catalytic activity">
    <reaction evidence="12">
        <text>5-amino-6-(5-phospho-D-ribitylamino)uracil + NADP(+) = 5-amino-6-(5-phospho-D-ribosylamino)uracil + NADPH + H(+)</text>
        <dbReference type="Rhea" id="RHEA:17845"/>
        <dbReference type="ChEBI" id="CHEBI:15378"/>
        <dbReference type="ChEBI" id="CHEBI:57783"/>
        <dbReference type="ChEBI" id="CHEBI:58349"/>
        <dbReference type="ChEBI" id="CHEBI:58421"/>
        <dbReference type="ChEBI" id="CHEBI:58453"/>
        <dbReference type="EC" id="1.1.1.193"/>
    </reaction>
</comment>
<dbReference type="InterPro" id="IPR002125">
    <property type="entry name" value="CMP_dCMP_dom"/>
</dbReference>
<dbReference type="InterPro" id="IPR016193">
    <property type="entry name" value="Cytidine_deaminase-like"/>
</dbReference>
<dbReference type="EC" id="3.5.4.26" evidence="12"/>
<evidence type="ECO:0000256" key="8">
    <source>
        <dbReference type="ARBA" id="ARBA00022833"/>
    </source>
</evidence>
<keyword evidence="6 12" id="KW-0686">Riboflavin biosynthesis</keyword>